<dbReference type="Proteomes" id="UP000323876">
    <property type="component" value="Unassembled WGS sequence"/>
</dbReference>
<evidence type="ECO:0000256" key="5">
    <source>
        <dbReference type="SAM" id="Phobius"/>
    </source>
</evidence>
<proteinExistence type="predicted"/>
<dbReference type="InterPro" id="IPR011701">
    <property type="entry name" value="MFS"/>
</dbReference>
<dbReference type="EMBL" id="VXLC01000018">
    <property type="protein sequence ID" value="KAA8884742.1"/>
    <property type="molecule type" value="Genomic_DNA"/>
</dbReference>
<dbReference type="PROSITE" id="PS50850">
    <property type="entry name" value="MFS"/>
    <property type="match status" value="1"/>
</dbReference>
<feature type="transmembrane region" description="Helical" evidence="5">
    <location>
        <begin position="237"/>
        <end position="254"/>
    </location>
</feature>
<feature type="transmembrane region" description="Helical" evidence="5">
    <location>
        <begin position="87"/>
        <end position="108"/>
    </location>
</feature>
<protein>
    <submittedName>
        <fullName evidence="7">MFS transporter</fullName>
    </submittedName>
</protein>
<dbReference type="AlphaFoldDB" id="A0A5N0E5P4"/>
<feature type="transmembrane region" description="Helical" evidence="5">
    <location>
        <begin position="312"/>
        <end position="332"/>
    </location>
</feature>
<name>A0A5N0E5P4_9NOCA</name>
<dbReference type="PANTHER" id="PTHR42718">
    <property type="entry name" value="MAJOR FACILITATOR SUPERFAMILY MULTIDRUG TRANSPORTER MFSC"/>
    <property type="match status" value="1"/>
</dbReference>
<dbReference type="GO" id="GO:0022857">
    <property type="term" value="F:transmembrane transporter activity"/>
    <property type="evidence" value="ECO:0007669"/>
    <property type="project" value="InterPro"/>
</dbReference>
<dbReference type="Gene3D" id="1.20.1250.20">
    <property type="entry name" value="MFS general substrate transporter like domains"/>
    <property type="match status" value="1"/>
</dbReference>
<feature type="transmembrane region" description="Helical" evidence="5">
    <location>
        <begin position="280"/>
        <end position="300"/>
    </location>
</feature>
<dbReference type="InterPro" id="IPR036259">
    <property type="entry name" value="MFS_trans_sf"/>
</dbReference>
<evidence type="ECO:0000256" key="1">
    <source>
        <dbReference type="ARBA" id="ARBA00004651"/>
    </source>
</evidence>
<evidence type="ECO:0000256" key="2">
    <source>
        <dbReference type="ARBA" id="ARBA00022692"/>
    </source>
</evidence>
<feature type="transmembrane region" description="Helical" evidence="5">
    <location>
        <begin position="20"/>
        <end position="44"/>
    </location>
</feature>
<dbReference type="Pfam" id="PF07690">
    <property type="entry name" value="MFS_1"/>
    <property type="match status" value="1"/>
</dbReference>
<reference evidence="7 8" key="1">
    <citation type="submission" date="2019-09" db="EMBL/GenBank/DDBJ databases">
        <authorList>
            <person name="Wang X."/>
        </authorList>
    </citation>
    <scope>NUCLEOTIDE SEQUENCE [LARGE SCALE GENOMIC DNA]</scope>
    <source>
        <strain evidence="7 8">CICC 11023</strain>
    </source>
</reference>
<feature type="transmembrane region" description="Helical" evidence="5">
    <location>
        <begin position="120"/>
        <end position="139"/>
    </location>
</feature>
<feature type="transmembrane region" description="Helical" evidence="5">
    <location>
        <begin position="176"/>
        <end position="194"/>
    </location>
</feature>
<dbReference type="GO" id="GO:0005886">
    <property type="term" value="C:plasma membrane"/>
    <property type="evidence" value="ECO:0007669"/>
    <property type="project" value="UniProtKB-SubCell"/>
</dbReference>
<keyword evidence="8" id="KW-1185">Reference proteome</keyword>
<feature type="transmembrane region" description="Helical" evidence="5">
    <location>
        <begin position="437"/>
        <end position="459"/>
    </location>
</feature>
<dbReference type="Gene3D" id="1.20.1720.10">
    <property type="entry name" value="Multidrug resistance protein D"/>
    <property type="match status" value="1"/>
</dbReference>
<feature type="transmembrane region" description="Helical" evidence="5">
    <location>
        <begin position="151"/>
        <end position="170"/>
    </location>
</feature>
<evidence type="ECO:0000256" key="3">
    <source>
        <dbReference type="ARBA" id="ARBA00022989"/>
    </source>
</evidence>
<dbReference type="RefSeq" id="WP_150405961.1">
    <property type="nucleotide sequence ID" value="NZ_VXLC01000018.1"/>
</dbReference>
<dbReference type="CDD" id="cd17321">
    <property type="entry name" value="MFS_MMR_MDR_like"/>
    <property type="match status" value="1"/>
</dbReference>
<dbReference type="InterPro" id="IPR020846">
    <property type="entry name" value="MFS_dom"/>
</dbReference>
<gene>
    <name evidence="7" type="ORF">F3087_32745</name>
</gene>
<dbReference type="SUPFAM" id="SSF103473">
    <property type="entry name" value="MFS general substrate transporter"/>
    <property type="match status" value="1"/>
</dbReference>
<feature type="transmembrane region" description="Helical" evidence="5">
    <location>
        <begin position="366"/>
        <end position="386"/>
    </location>
</feature>
<feature type="transmembrane region" description="Helical" evidence="5">
    <location>
        <begin position="214"/>
        <end position="231"/>
    </location>
</feature>
<evidence type="ECO:0000313" key="7">
    <source>
        <dbReference type="EMBL" id="KAA8884742.1"/>
    </source>
</evidence>
<organism evidence="7 8">
    <name type="scientific">Nocardia colli</name>
    <dbReference type="NCBI Taxonomy" id="2545717"/>
    <lineage>
        <taxon>Bacteria</taxon>
        <taxon>Bacillati</taxon>
        <taxon>Actinomycetota</taxon>
        <taxon>Actinomycetes</taxon>
        <taxon>Mycobacteriales</taxon>
        <taxon>Nocardiaceae</taxon>
        <taxon>Nocardia</taxon>
    </lineage>
</organism>
<dbReference type="PANTHER" id="PTHR42718:SF39">
    <property type="entry name" value="ACTINORHODIN TRANSPORTER-RELATED"/>
    <property type="match status" value="1"/>
</dbReference>
<sequence length="468" mass="47971">MITRRSFSSSSELSLRVPGIVLILACAFVPMMDTFIAGVALPGIRRDFGIEQGSAVLSLVLVGYLAGFGSLLIVGGRVGDRFGRRRILFWATAGFVAASGICAAAPVFEVLVGGRIVQGLAAGFVMPQVLGLVTAHAGARRDRAISWYSSMSGVSALVGLIGGSALLDLVGGPDAWRWLFLINIPFGVLGLILLPRLVPDTEPNIDQYIDGRGGALLSLTVLAFLLTTAMSTVLGPFTIALAVFTVAVGLVWVAHQRRCAATGKPTVIPPGMFADPELRWALALMLPFFAGAGGFLYALPQTLQEGLGHAPLIAGLLTAPMAVGFLFSSFAVPRIRSRLGVGAIALGASIQAVGLASMAVGVHSASILLMCVAMLLIGTGQGITLGTMNAHMLSLVPAGFAGVGGGVLLTAQQVSIATGAAVLGTVFGIVVRTSGEPAGMVTVLIVQIGLAILVIAAAVRSARRVGGR</sequence>
<comment type="caution">
    <text evidence="7">The sequence shown here is derived from an EMBL/GenBank/DDBJ whole genome shotgun (WGS) entry which is preliminary data.</text>
</comment>
<keyword evidence="3 5" id="KW-1133">Transmembrane helix</keyword>
<feature type="transmembrane region" description="Helical" evidence="5">
    <location>
        <begin position="56"/>
        <end position="75"/>
    </location>
</feature>
<dbReference type="OrthoDB" id="4532109at2"/>
<accession>A0A5N0E5P4</accession>
<feature type="transmembrane region" description="Helical" evidence="5">
    <location>
        <begin position="339"/>
        <end position="360"/>
    </location>
</feature>
<evidence type="ECO:0000256" key="4">
    <source>
        <dbReference type="ARBA" id="ARBA00023136"/>
    </source>
</evidence>
<comment type="subcellular location">
    <subcellularLocation>
        <location evidence="1">Cell membrane</location>
        <topology evidence="1">Multi-pass membrane protein</topology>
    </subcellularLocation>
</comment>
<keyword evidence="2 5" id="KW-0812">Transmembrane</keyword>
<feature type="transmembrane region" description="Helical" evidence="5">
    <location>
        <begin position="398"/>
        <end position="431"/>
    </location>
</feature>
<keyword evidence="4 5" id="KW-0472">Membrane</keyword>
<feature type="domain" description="Major facilitator superfamily (MFS) profile" evidence="6">
    <location>
        <begin position="19"/>
        <end position="464"/>
    </location>
</feature>
<evidence type="ECO:0000259" key="6">
    <source>
        <dbReference type="PROSITE" id="PS50850"/>
    </source>
</evidence>
<evidence type="ECO:0000313" key="8">
    <source>
        <dbReference type="Proteomes" id="UP000323876"/>
    </source>
</evidence>